<proteinExistence type="inferred from homology"/>
<sequence>MRAMEECREVRGISSIEILAKDLRFAFRMLRKSTTFSVIAVLTLGLGIGANTAIFTVINAILFRPLPVESPRQLVNVYNSSSGEILDHLPLAYPDYLDYRDNSKTLLGLVGFAPNFLALDNQGETEMITAEAVSTNYFDVLGVRPILGHTFDDSKDFAASPYPAIVLSYNTWQLKFAADPAIIGKPVHLNGNLVTVIGVAPPNFSGLLRGLSPGLWLPVSMDPVLHLGDPVQDRGSQWLFVTGRLKPGVTSGQAQAELKTIAERLALQYPNSNKNRGAIIIPTNQVKILPEIDGALYAASFVVLAFVGLILLIACANIAGMLLARASVRKKEITLRLALGASRPRLIRQLLTESLLLSLFGGGLGLLLSAVFDRMLSSALDGLHLVVPVQIGLGLTLDIRVFAFTLVVVTLATLLFGLVPAFRASRVSLSSALNEESGAAGGGRPKHRALKLLVVGQVATSLLLLICAGLSLRSMKNAFRVDPGFKPEGVITASFFPSFAGLSVPQSRNYYDELTSSVAQFPGVQSVSLAERLPLTFVIQVTTCAPQSKDTGPSDKWQNVDRSGVGPGYFRTMQIPILRGREFSEQDNASSPLVVIVNQTLANLFWPGQDPIGKKVRFGSDDRYSEVVGVARDGKYRTLGELPRPYIYRPAIQQGNPDLTLVARVYGDTRPAFAAIRDYARRLDSHIPVMQLQPLEDKTSVSLLLPRTGAALFGMLGLLGLVLAAVGLYGVIAYTAGQRTREIGIRMALGAKPREILRLILGQGLALTLVGIGFGLAAAFAATRLLSIMLYGISPTDALTFVGISLFLLLIALTASFIPARRAMRLDPMVALRHE</sequence>
<feature type="domain" description="ABC3 transporter permease C-terminal" evidence="8">
    <location>
        <begin position="305"/>
        <end position="428"/>
    </location>
</feature>
<keyword evidence="11" id="KW-1185">Reference proteome</keyword>
<dbReference type="InterPro" id="IPR025857">
    <property type="entry name" value="MacB_PCD"/>
</dbReference>
<dbReference type="PANTHER" id="PTHR30572">
    <property type="entry name" value="MEMBRANE COMPONENT OF TRANSPORTER-RELATED"/>
    <property type="match status" value="1"/>
</dbReference>
<evidence type="ECO:0000259" key="9">
    <source>
        <dbReference type="Pfam" id="PF12704"/>
    </source>
</evidence>
<dbReference type="PANTHER" id="PTHR30572:SF4">
    <property type="entry name" value="ABC TRANSPORTER PERMEASE YTRF"/>
    <property type="match status" value="1"/>
</dbReference>
<evidence type="ECO:0000256" key="1">
    <source>
        <dbReference type="ARBA" id="ARBA00004651"/>
    </source>
</evidence>
<comment type="caution">
    <text evidence="10">The sequence shown here is derived from an EMBL/GenBank/DDBJ whole genome shotgun (WGS) entry which is preliminary data.</text>
</comment>
<accession>A0A7V8NQB5</accession>
<gene>
    <name evidence="10" type="ORF">HRJ53_10960</name>
</gene>
<feature type="transmembrane region" description="Helical" evidence="7">
    <location>
        <begin position="401"/>
        <end position="422"/>
    </location>
</feature>
<dbReference type="Pfam" id="PF02687">
    <property type="entry name" value="FtsX"/>
    <property type="match status" value="2"/>
</dbReference>
<comment type="similarity">
    <text evidence="6">Belongs to the ABC-4 integral membrane protein family.</text>
</comment>
<evidence type="ECO:0000313" key="10">
    <source>
        <dbReference type="EMBL" id="MBA0085505.1"/>
    </source>
</evidence>
<evidence type="ECO:0000256" key="4">
    <source>
        <dbReference type="ARBA" id="ARBA00022989"/>
    </source>
</evidence>
<dbReference type="AlphaFoldDB" id="A0A7V8NQB5"/>
<evidence type="ECO:0000256" key="5">
    <source>
        <dbReference type="ARBA" id="ARBA00023136"/>
    </source>
</evidence>
<feature type="transmembrane region" description="Helical" evidence="7">
    <location>
        <begin position="38"/>
        <end position="63"/>
    </location>
</feature>
<evidence type="ECO:0000259" key="8">
    <source>
        <dbReference type="Pfam" id="PF02687"/>
    </source>
</evidence>
<dbReference type="NCBIfam" id="TIGR03434">
    <property type="entry name" value="ADOP"/>
    <property type="match status" value="1"/>
</dbReference>
<name>A0A7V8NQB5_9BACT</name>
<dbReference type="GO" id="GO:0022857">
    <property type="term" value="F:transmembrane transporter activity"/>
    <property type="evidence" value="ECO:0007669"/>
    <property type="project" value="TreeGrafter"/>
</dbReference>
<dbReference type="Proteomes" id="UP000567293">
    <property type="component" value="Unassembled WGS sequence"/>
</dbReference>
<feature type="transmembrane region" description="Helical" evidence="7">
    <location>
        <begin position="801"/>
        <end position="820"/>
    </location>
</feature>
<dbReference type="InterPro" id="IPR050250">
    <property type="entry name" value="Macrolide_Exporter_MacB"/>
</dbReference>
<feature type="domain" description="ABC3 transporter permease C-terminal" evidence="8">
    <location>
        <begin position="715"/>
        <end position="828"/>
    </location>
</feature>
<feature type="domain" description="MacB-like periplasmic core" evidence="9">
    <location>
        <begin position="541"/>
        <end position="653"/>
    </location>
</feature>
<feature type="transmembrane region" description="Helical" evidence="7">
    <location>
        <begin position="295"/>
        <end position="324"/>
    </location>
</feature>
<evidence type="ECO:0000313" key="11">
    <source>
        <dbReference type="Proteomes" id="UP000567293"/>
    </source>
</evidence>
<keyword evidence="2" id="KW-1003">Cell membrane</keyword>
<feature type="transmembrane region" description="Helical" evidence="7">
    <location>
        <begin position="452"/>
        <end position="472"/>
    </location>
</feature>
<dbReference type="GO" id="GO:0005886">
    <property type="term" value="C:plasma membrane"/>
    <property type="evidence" value="ECO:0007669"/>
    <property type="project" value="UniProtKB-SubCell"/>
</dbReference>
<evidence type="ECO:0000256" key="3">
    <source>
        <dbReference type="ARBA" id="ARBA00022692"/>
    </source>
</evidence>
<dbReference type="Pfam" id="PF12704">
    <property type="entry name" value="MacB_PCD"/>
    <property type="match status" value="2"/>
</dbReference>
<feature type="transmembrane region" description="Helical" evidence="7">
    <location>
        <begin position="756"/>
        <end position="781"/>
    </location>
</feature>
<feature type="domain" description="MacB-like periplasmic core" evidence="9">
    <location>
        <begin position="37"/>
        <end position="260"/>
    </location>
</feature>
<organism evidence="10 11">
    <name type="scientific">Candidatus Acidiferrum panamense</name>
    <dbReference type="NCBI Taxonomy" id="2741543"/>
    <lineage>
        <taxon>Bacteria</taxon>
        <taxon>Pseudomonadati</taxon>
        <taxon>Acidobacteriota</taxon>
        <taxon>Terriglobia</taxon>
        <taxon>Candidatus Acidiferrales</taxon>
        <taxon>Candidatus Acidiferrum</taxon>
    </lineage>
</organism>
<reference evidence="10" key="1">
    <citation type="submission" date="2020-06" db="EMBL/GenBank/DDBJ databases">
        <title>Legume-microbial interactions unlock mineral nutrients during tropical forest succession.</title>
        <authorList>
            <person name="Epihov D.Z."/>
        </authorList>
    </citation>
    <scope>NUCLEOTIDE SEQUENCE [LARGE SCALE GENOMIC DNA]</scope>
    <source>
        <strain evidence="10">Pan2503</strain>
    </source>
</reference>
<evidence type="ECO:0000256" key="6">
    <source>
        <dbReference type="ARBA" id="ARBA00038076"/>
    </source>
</evidence>
<evidence type="ECO:0000256" key="7">
    <source>
        <dbReference type="SAM" id="Phobius"/>
    </source>
</evidence>
<dbReference type="EMBL" id="JACDQQ010001063">
    <property type="protein sequence ID" value="MBA0085505.1"/>
    <property type="molecule type" value="Genomic_DNA"/>
</dbReference>
<dbReference type="InterPro" id="IPR017800">
    <property type="entry name" value="ADOP"/>
</dbReference>
<feature type="transmembrane region" description="Helical" evidence="7">
    <location>
        <begin position="350"/>
        <end position="372"/>
    </location>
</feature>
<feature type="transmembrane region" description="Helical" evidence="7">
    <location>
        <begin position="710"/>
        <end position="735"/>
    </location>
</feature>
<keyword evidence="5 7" id="KW-0472">Membrane</keyword>
<keyword evidence="3 7" id="KW-0812">Transmembrane</keyword>
<keyword evidence="4 7" id="KW-1133">Transmembrane helix</keyword>
<protein>
    <submittedName>
        <fullName evidence="10">ABC transporter permease</fullName>
    </submittedName>
</protein>
<comment type="subcellular location">
    <subcellularLocation>
        <location evidence="1">Cell membrane</location>
        <topology evidence="1">Multi-pass membrane protein</topology>
    </subcellularLocation>
</comment>
<dbReference type="InterPro" id="IPR003838">
    <property type="entry name" value="ABC3_permease_C"/>
</dbReference>
<evidence type="ECO:0000256" key="2">
    <source>
        <dbReference type="ARBA" id="ARBA00022475"/>
    </source>
</evidence>